<sequence>MLTVATVTCGLGLLCWPAGRAMPRLRAVRGMAGMTSWRVAHPCRAMTFRSVAGMLTALAMLTGVLTLGMVPTAVLLALVAGVAWRWRERSREQARATAMSAVADALGGIVAELRAGVSPVSAVDSAAADLDVRHAEAAAKLRTLGAAARLGCDITAQVRARDHVDPVLLAVARIASGWALAHRHGLPLADVLDSIRRDVESNARFAARSRAMMAGPRASAAVLAALPVLGIALGEAMGAGPIAVLLTSAVGQLLLVCGAALVLAGTAWCAVLTRQEVLA</sequence>
<dbReference type="InterPro" id="IPR018076">
    <property type="entry name" value="T2SS_GspF_dom"/>
</dbReference>
<evidence type="ECO:0000259" key="7">
    <source>
        <dbReference type="Pfam" id="PF00482"/>
    </source>
</evidence>
<keyword evidence="9" id="KW-1185">Reference proteome</keyword>
<feature type="transmembrane region" description="Helical" evidence="6">
    <location>
        <begin position="51"/>
        <end position="84"/>
    </location>
</feature>
<proteinExistence type="predicted"/>
<dbReference type="EMBL" id="JBHSXX010000001">
    <property type="protein sequence ID" value="MFC6866148.1"/>
    <property type="molecule type" value="Genomic_DNA"/>
</dbReference>
<feature type="domain" description="Type II secretion system protein GspF" evidence="7">
    <location>
        <begin position="112"/>
        <end position="232"/>
    </location>
</feature>
<accession>A0ABW2BVD0</accession>
<comment type="caution">
    <text evidence="8">The sequence shown here is derived from an EMBL/GenBank/DDBJ whole genome shotgun (WGS) entry which is preliminary data.</text>
</comment>
<feature type="transmembrane region" description="Helical" evidence="6">
    <location>
        <begin position="218"/>
        <end position="246"/>
    </location>
</feature>
<evidence type="ECO:0000313" key="8">
    <source>
        <dbReference type="EMBL" id="MFC6866148.1"/>
    </source>
</evidence>
<evidence type="ECO:0000256" key="5">
    <source>
        <dbReference type="ARBA" id="ARBA00023136"/>
    </source>
</evidence>
<dbReference type="Pfam" id="PF00482">
    <property type="entry name" value="T2SSF"/>
    <property type="match status" value="1"/>
</dbReference>
<organism evidence="8 9">
    <name type="scientific">Haloechinothrix salitolerans</name>
    <dbReference type="NCBI Taxonomy" id="926830"/>
    <lineage>
        <taxon>Bacteria</taxon>
        <taxon>Bacillati</taxon>
        <taxon>Actinomycetota</taxon>
        <taxon>Actinomycetes</taxon>
        <taxon>Pseudonocardiales</taxon>
        <taxon>Pseudonocardiaceae</taxon>
        <taxon>Haloechinothrix</taxon>
    </lineage>
</organism>
<dbReference type="RefSeq" id="WP_345407179.1">
    <property type="nucleotide sequence ID" value="NZ_BAABLA010000123.1"/>
</dbReference>
<evidence type="ECO:0000256" key="1">
    <source>
        <dbReference type="ARBA" id="ARBA00004651"/>
    </source>
</evidence>
<evidence type="ECO:0000313" key="9">
    <source>
        <dbReference type="Proteomes" id="UP001596337"/>
    </source>
</evidence>
<reference evidence="9" key="1">
    <citation type="journal article" date="2019" name="Int. J. Syst. Evol. Microbiol.">
        <title>The Global Catalogue of Microorganisms (GCM) 10K type strain sequencing project: providing services to taxonomists for standard genome sequencing and annotation.</title>
        <authorList>
            <consortium name="The Broad Institute Genomics Platform"/>
            <consortium name="The Broad Institute Genome Sequencing Center for Infectious Disease"/>
            <person name="Wu L."/>
            <person name="Ma J."/>
        </authorList>
    </citation>
    <scope>NUCLEOTIDE SEQUENCE [LARGE SCALE GENOMIC DNA]</scope>
    <source>
        <strain evidence="9">KCTC 32255</strain>
    </source>
</reference>
<evidence type="ECO:0000256" key="4">
    <source>
        <dbReference type="ARBA" id="ARBA00022989"/>
    </source>
</evidence>
<evidence type="ECO:0000256" key="6">
    <source>
        <dbReference type="SAM" id="Phobius"/>
    </source>
</evidence>
<gene>
    <name evidence="8" type="ORF">ACFQGD_03230</name>
</gene>
<dbReference type="Proteomes" id="UP001596337">
    <property type="component" value="Unassembled WGS sequence"/>
</dbReference>
<comment type="subcellular location">
    <subcellularLocation>
        <location evidence="1">Cell membrane</location>
        <topology evidence="1">Multi-pass membrane protein</topology>
    </subcellularLocation>
</comment>
<evidence type="ECO:0000256" key="2">
    <source>
        <dbReference type="ARBA" id="ARBA00022475"/>
    </source>
</evidence>
<dbReference type="PANTHER" id="PTHR35007">
    <property type="entry name" value="INTEGRAL MEMBRANE PROTEIN-RELATED"/>
    <property type="match status" value="1"/>
</dbReference>
<keyword evidence="4 6" id="KW-1133">Transmembrane helix</keyword>
<feature type="transmembrane region" description="Helical" evidence="6">
    <location>
        <begin position="252"/>
        <end position="273"/>
    </location>
</feature>
<protein>
    <submittedName>
        <fullName evidence="8">Type II secretion system F family protein</fullName>
    </submittedName>
</protein>
<keyword evidence="2" id="KW-1003">Cell membrane</keyword>
<keyword evidence="3 6" id="KW-0812">Transmembrane</keyword>
<name>A0ABW2BVD0_9PSEU</name>
<evidence type="ECO:0000256" key="3">
    <source>
        <dbReference type="ARBA" id="ARBA00022692"/>
    </source>
</evidence>
<keyword evidence="5 6" id="KW-0472">Membrane</keyword>
<dbReference type="PANTHER" id="PTHR35007:SF4">
    <property type="entry name" value="CONSERVED TRANSMEMBRANE PROTEIN-RELATED"/>
    <property type="match status" value="1"/>
</dbReference>